<keyword evidence="3" id="KW-1185">Reference proteome</keyword>
<evidence type="ECO:0000313" key="2">
    <source>
        <dbReference type="EMBL" id="GAA2604401.1"/>
    </source>
</evidence>
<dbReference type="EMBL" id="BAAARJ010000005">
    <property type="protein sequence ID" value="GAA2604401.1"/>
    <property type="molecule type" value="Genomic_DNA"/>
</dbReference>
<feature type="region of interest" description="Disordered" evidence="1">
    <location>
        <begin position="171"/>
        <end position="195"/>
    </location>
</feature>
<reference evidence="3" key="1">
    <citation type="journal article" date="2019" name="Int. J. Syst. Evol. Microbiol.">
        <title>The Global Catalogue of Microorganisms (GCM) 10K type strain sequencing project: providing services to taxonomists for standard genome sequencing and annotation.</title>
        <authorList>
            <consortium name="The Broad Institute Genomics Platform"/>
            <consortium name="The Broad Institute Genome Sequencing Center for Infectious Disease"/>
            <person name="Wu L."/>
            <person name="Ma J."/>
        </authorList>
    </citation>
    <scope>NUCLEOTIDE SEQUENCE [LARGE SCALE GENOMIC DNA]</scope>
    <source>
        <strain evidence="3">JCM 16373</strain>
    </source>
</reference>
<organism evidence="2 3">
    <name type="scientific">Streptomyces axinellae</name>
    <dbReference type="NCBI Taxonomy" id="552788"/>
    <lineage>
        <taxon>Bacteria</taxon>
        <taxon>Bacillati</taxon>
        <taxon>Actinomycetota</taxon>
        <taxon>Actinomycetes</taxon>
        <taxon>Kitasatosporales</taxon>
        <taxon>Streptomycetaceae</taxon>
        <taxon>Streptomyces</taxon>
    </lineage>
</organism>
<comment type="caution">
    <text evidence="2">The sequence shown here is derived from an EMBL/GenBank/DDBJ whole genome shotgun (WGS) entry which is preliminary data.</text>
</comment>
<sequence>MCGAPWPDPTGPVPPEEGRATECRVAGEIRFVRLTRMSGGGQVRVRRATAVLLGLLLALCGAAQARAAAPSLSPTAAQPAQLTQTAHAAQTARTAHAIQKAHAAQESAYSPRTAYDAAAPADESGSSRCHKSKGDDGALPAVPSTTQQKTQTLALPVCLTPESHAAIGTAHARPPVRGPAPAPPPTPIELSVLRV</sequence>
<name>A0ABP6C8G3_9ACTN</name>
<gene>
    <name evidence="2" type="ORF">GCM10009863_17400</name>
</gene>
<protein>
    <submittedName>
        <fullName evidence="2">Uncharacterized protein</fullName>
    </submittedName>
</protein>
<proteinExistence type="predicted"/>
<dbReference type="Proteomes" id="UP001501447">
    <property type="component" value="Unassembled WGS sequence"/>
</dbReference>
<evidence type="ECO:0000313" key="3">
    <source>
        <dbReference type="Proteomes" id="UP001501447"/>
    </source>
</evidence>
<feature type="region of interest" description="Disordered" evidence="1">
    <location>
        <begin position="97"/>
        <end position="148"/>
    </location>
</feature>
<accession>A0ABP6C8G3</accession>
<feature type="compositionally biased region" description="Pro residues" evidence="1">
    <location>
        <begin position="176"/>
        <end position="187"/>
    </location>
</feature>
<evidence type="ECO:0000256" key="1">
    <source>
        <dbReference type="SAM" id="MobiDB-lite"/>
    </source>
</evidence>